<keyword evidence="4 5" id="KW-0472">Membrane</keyword>
<dbReference type="PANTHER" id="PTHR23294:SF59">
    <property type="entry name" value="UNC93-LIKE PROTEIN C922.05C"/>
    <property type="match status" value="1"/>
</dbReference>
<feature type="transmembrane region" description="Helical" evidence="5">
    <location>
        <begin position="369"/>
        <end position="387"/>
    </location>
</feature>
<reference evidence="6 7" key="1">
    <citation type="submission" date="2016-07" db="EMBL/GenBank/DDBJ databases">
        <title>Pervasive Adenine N6-methylation of Active Genes in Fungi.</title>
        <authorList>
            <consortium name="DOE Joint Genome Institute"/>
            <person name="Mondo S.J."/>
            <person name="Dannebaum R.O."/>
            <person name="Kuo R.C."/>
            <person name="Labutti K."/>
            <person name="Haridas S."/>
            <person name="Kuo A."/>
            <person name="Salamov A."/>
            <person name="Ahrendt S.R."/>
            <person name="Lipzen A."/>
            <person name="Sullivan W."/>
            <person name="Andreopoulos W.B."/>
            <person name="Clum A."/>
            <person name="Lindquist E."/>
            <person name="Daum C."/>
            <person name="Ramamoorthy G.K."/>
            <person name="Gryganskyi A."/>
            <person name="Culley D."/>
            <person name="Magnuson J.K."/>
            <person name="James T.Y."/>
            <person name="O'Malley M.A."/>
            <person name="Stajich J.E."/>
            <person name="Spatafora J.W."/>
            <person name="Visel A."/>
            <person name="Grigoriev I.V."/>
        </authorList>
    </citation>
    <scope>NUCLEOTIDE SEQUENCE [LARGE SCALE GENOMIC DNA]</scope>
    <source>
        <strain evidence="6 7">NRRL 1336</strain>
    </source>
</reference>
<accession>A0A1X2IK07</accession>
<feature type="transmembrane region" description="Helical" evidence="5">
    <location>
        <begin position="429"/>
        <end position="451"/>
    </location>
</feature>
<dbReference type="GO" id="GO:0022857">
    <property type="term" value="F:transmembrane transporter activity"/>
    <property type="evidence" value="ECO:0007669"/>
    <property type="project" value="InterPro"/>
</dbReference>
<keyword evidence="3 5" id="KW-1133">Transmembrane helix</keyword>
<feature type="transmembrane region" description="Helical" evidence="5">
    <location>
        <begin position="285"/>
        <end position="302"/>
    </location>
</feature>
<evidence type="ECO:0000256" key="1">
    <source>
        <dbReference type="ARBA" id="ARBA00004141"/>
    </source>
</evidence>
<gene>
    <name evidence="6" type="ORF">BCR42DRAFT_412722</name>
</gene>
<dbReference type="InterPro" id="IPR036259">
    <property type="entry name" value="MFS_trans_sf"/>
</dbReference>
<evidence type="ECO:0000313" key="7">
    <source>
        <dbReference type="Proteomes" id="UP000193560"/>
    </source>
</evidence>
<feature type="transmembrane region" description="Helical" evidence="5">
    <location>
        <begin position="156"/>
        <end position="177"/>
    </location>
</feature>
<evidence type="ECO:0000256" key="4">
    <source>
        <dbReference type="ARBA" id="ARBA00023136"/>
    </source>
</evidence>
<dbReference type="InterPro" id="IPR051617">
    <property type="entry name" value="UNC-93-like_regulator"/>
</dbReference>
<evidence type="ECO:0000256" key="2">
    <source>
        <dbReference type="ARBA" id="ARBA00022692"/>
    </source>
</evidence>
<name>A0A1X2IK07_9FUNG</name>
<dbReference type="PANTHER" id="PTHR23294">
    <property type="entry name" value="ET TRANSLATION PRODUCT-RELATED"/>
    <property type="match status" value="1"/>
</dbReference>
<evidence type="ECO:0000256" key="5">
    <source>
        <dbReference type="SAM" id="Phobius"/>
    </source>
</evidence>
<dbReference type="AlphaFoldDB" id="A0A1X2IK07"/>
<comment type="caution">
    <text evidence="6">The sequence shown here is derived from an EMBL/GenBank/DDBJ whole genome shotgun (WGS) entry which is preliminary data.</text>
</comment>
<dbReference type="Gene3D" id="1.20.1250.20">
    <property type="entry name" value="MFS general substrate transporter like domains"/>
    <property type="match status" value="1"/>
</dbReference>
<proteinExistence type="predicted"/>
<dbReference type="Pfam" id="PF07690">
    <property type="entry name" value="MFS_1"/>
    <property type="match status" value="1"/>
</dbReference>
<dbReference type="STRING" id="90262.A0A1X2IK07"/>
<feature type="transmembrane region" description="Helical" evidence="5">
    <location>
        <begin position="121"/>
        <end position="144"/>
    </location>
</feature>
<protein>
    <submittedName>
        <fullName evidence="6">Major facilitator superfamily domain-containing protein</fullName>
    </submittedName>
</protein>
<evidence type="ECO:0000313" key="6">
    <source>
        <dbReference type="EMBL" id="ORZ17895.1"/>
    </source>
</evidence>
<keyword evidence="2 5" id="KW-0812">Transmembrane</keyword>
<keyword evidence="7" id="KW-1185">Reference proteome</keyword>
<comment type="subcellular location">
    <subcellularLocation>
        <location evidence="1">Membrane</location>
        <topology evidence="1">Multi-pass membrane protein</topology>
    </subcellularLocation>
</comment>
<organism evidence="6 7">
    <name type="scientific">Absidia repens</name>
    <dbReference type="NCBI Taxonomy" id="90262"/>
    <lineage>
        <taxon>Eukaryota</taxon>
        <taxon>Fungi</taxon>
        <taxon>Fungi incertae sedis</taxon>
        <taxon>Mucoromycota</taxon>
        <taxon>Mucoromycotina</taxon>
        <taxon>Mucoromycetes</taxon>
        <taxon>Mucorales</taxon>
        <taxon>Cunninghamellaceae</taxon>
        <taxon>Absidia</taxon>
    </lineage>
</organism>
<evidence type="ECO:0000256" key="3">
    <source>
        <dbReference type="ARBA" id="ARBA00022989"/>
    </source>
</evidence>
<sequence length="494" mass="54386">MAGIKAGVCGEIHPFSSLFLFIYFISFIEFTKKATIMGIKLPFRINSPTFQVFLVGFVCFCCPADTTAADNSATALAVTFTICSLVGAPLFNIFGHRILIPCAGLTYVLYVGAFLSPSSAFTIVAGAILGVGAGCLWTAQGAIMMSYPNESEKGRAFSIFWMVFNLGASVGAAVALGNEWSVGEANHVQPSTYYAFIVIMTVGSLIGALLLPASKVIRNDGSQVSLHKYSNWKREAIEVLKLFMDWRMLILIPLMISSNWFYTYQQQGYNGGGYFNIRGRALNNLLYWMMQIIGAGVFGWMLDLTSLGNRKRRAYIGNTVVIVVLGALWIGAIFIQQRFTRESVDLKLHPDFVTMDVLSPGFGPLALEYALFGMADSIYQGFVYWLLGTMTNDTERSARYVGFYKTIQNAGNAIASQIDANRTEFMTELIIVFVLNMVGLFLAYVVCYTVPDVTVEEIDNLRDGGKEVIVGGHVENSVEDGVQKQQEKLETEAL</sequence>
<dbReference type="InterPro" id="IPR011701">
    <property type="entry name" value="MFS"/>
</dbReference>
<feature type="transmembrane region" description="Helical" evidence="5">
    <location>
        <begin position="72"/>
        <end position="91"/>
    </location>
</feature>
<dbReference type="EMBL" id="MCGE01000009">
    <property type="protein sequence ID" value="ORZ17895.1"/>
    <property type="molecule type" value="Genomic_DNA"/>
</dbReference>
<feature type="transmembrane region" description="Helical" evidence="5">
    <location>
        <begin position="192"/>
        <end position="211"/>
    </location>
</feature>
<dbReference type="SUPFAM" id="SSF103473">
    <property type="entry name" value="MFS general substrate transporter"/>
    <property type="match status" value="1"/>
</dbReference>
<feature type="transmembrane region" description="Helical" evidence="5">
    <location>
        <begin position="314"/>
        <end position="335"/>
    </location>
</feature>
<feature type="transmembrane region" description="Helical" evidence="5">
    <location>
        <begin position="12"/>
        <end position="30"/>
    </location>
</feature>
<dbReference type="Proteomes" id="UP000193560">
    <property type="component" value="Unassembled WGS sequence"/>
</dbReference>
<feature type="transmembrane region" description="Helical" evidence="5">
    <location>
        <begin position="248"/>
        <end position="265"/>
    </location>
</feature>
<dbReference type="OrthoDB" id="196103at2759"/>
<dbReference type="GO" id="GO:0016020">
    <property type="term" value="C:membrane"/>
    <property type="evidence" value="ECO:0007669"/>
    <property type="project" value="UniProtKB-SubCell"/>
</dbReference>